<organism evidence="2 3">
    <name type="scientific">Phaeobacter italicus</name>
    <dbReference type="NCBI Taxonomy" id="481446"/>
    <lineage>
        <taxon>Bacteria</taxon>
        <taxon>Pseudomonadati</taxon>
        <taxon>Pseudomonadota</taxon>
        <taxon>Alphaproteobacteria</taxon>
        <taxon>Rhodobacterales</taxon>
        <taxon>Roseobacteraceae</taxon>
        <taxon>Phaeobacter</taxon>
    </lineage>
</organism>
<evidence type="ECO:0000256" key="1">
    <source>
        <dbReference type="SAM" id="MobiDB-lite"/>
    </source>
</evidence>
<dbReference type="Proteomes" id="UP000043764">
    <property type="component" value="Unassembled WGS sequence"/>
</dbReference>
<accession>A0A0H5CZL4</accession>
<feature type="region of interest" description="Disordered" evidence="1">
    <location>
        <begin position="1"/>
        <end position="20"/>
    </location>
</feature>
<dbReference type="EMBL" id="CVRL01000013">
    <property type="protein sequence ID" value="CRL10244.1"/>
    <property type="molecule type" value="Genomic_DNA"/>
</dbReference>
<feature type="compositionally biased region" description="Polar residues" evidence="1">
    <location>
        <begin position="1"/>
        <end position="12"/>
    </location>
</feature>
<gene>
    <name evidence="2" type="ORF">NIT7321_01088</name>
</gene>
<dbReference type="RefSeq" id="WP_165589910.1">
    <property type="nucleotide sequence ID" value="NZ_CVRL01000013.1"/>
</dbReference>
<proteinExistence type="predicted"/>
<name>A0A0H5CZL4_9RHOB</name>
<dbReference type="AlphaFoldDB" id="A0A0H5CZL4"/>
<keyword evidence="3" id="KW-1185">Reference proteome</keyword>
<reference evidence="3" key="1">
    <citation type="submission" date="2015-05" db="EMBL/GenBank/DDBJ databases">
        <authorList>
            <person name="Rodrigo-Torres Lidia"/>
            <person name="Arahal R.David."/>
        </authorList>
    </citation>
    <scope>NUCLEOTIDE SEQUENCE [LARGE SCALE GENOMIC DNA]</scope>
    <source>
        <strain evidence="3">CECT 7321</strain>
    </source>
</reference>
<protein>
    <submittedName>
        <fullName evidence="2">Uncharacterized protein</fullName>
    </submittedName>
</protein>
<evidence type="ECO:0000313" key="2">
    <source>
        <dbReference type="EMBL" id="CRL10244.1"/>
    </source>
</evidence>
<evidence type="ECO:0000313" key="3">
    <source>
        <dbReference type="Proteomes" id="UP000043764"/>
    </source>
</evidence>
<sequence length="58" mass="6184">MTQSLMPQAANSTEAPKPTAAAEALAHLEQAWAYYTPETVAPVRDEDTDGVVDYFAAA</sequence>